<keyword evidence="2" id="KW-0472">Membrane</keyword>
<feature type="transmembrane region" description="Helical" evidence="2">
    <location>
        <begin position="46"/>
        <end position="66"/>
    </location>
</feature>
<feature type="region of interest" description="Disordered" evidence="1">
    <location>
        <begin position="1"/>
        <end position="25"/>
    </location>
</feature>
<reference evidence="3 4" key="1">
    <citation type="journal article" date="2021" name="Sci. Rep.">
        <title>The genome of the diatom Chaetoceros tenuissimus carries an ancient integrated fragment of an extant virus.</title>
        <authorList>
            <person name="Hongo Y."/>
            <person name="Kimura K."/>
            <person name="Takaki Y."/>
            <person name="Yoshida Y."/>
            <person name="Baba S."/>
            <person name="Kobayashi G."/>
            <person name="Nagasaki K."/>
            <person name="Hano T."/>
            <person name="Tomaru Y."/>
        </authorList>
    </citation>
    <scope>NUCLEOTIDE SEQUENCE [LARGE SCALE GENOMIC DNA]</scope>
    <source>
        <strain evidence="3 4">NIES-3715</strain>
    </source>
</reference>
<keyword evidence="2" id="KW-1133">Transmembrane helix</keyword>
<dbReference type="EMBL" id="BLLK01000020">
    <property type="protein sequence ID" value="GFH45436.1"/>
    <property type="molecule type" value="Genomic_DNA"/>
</dbReference>
<sequence length="567" mass="64207">MYNRASKYRLPSNRHESPQRNIHASTVKRRLFQQPYKNSQNKFSQIVIICFGSAAALYWLTVIAHLTGLGQHEHQSRNGDSSASTNISSTVSIKDERLKSLPHDSFKCSFREYKPHRYYPVDDLSEPFLADAEYIRGKLPFIINPPEESSSMPQKICTDTSEWEDVLPDHRPFSDGQNPSFVSLAKDAYGLKTSDQNNARIELDSIRPIVDLYGEENLDNLYLGLLLFGDSQCRWNMSVDELEDNKFSPLQKAPSKRSLVMILNQNMEPIGRAVLRLEHDADWGDKRKKYPKKTNAGGDGFESSIVELDDARLFFHGGRLHVLYRNGPSFGYEKQIQNPIHFEKIGDGQFTATIKASESFSVCCGRNIAFISEIPTGQSNTDTSNLNALTWIDPVTTEVVEVKRRLTDIDDMFGARRRLSDRKKRSAIHGTNGYLVPLHSTNELLGMAHFHRPEHRDSSDYARHGHHYTHAFFTLKQDTSGSFHLNRLSNEFLFHAPSAKTKNTGDVIQFASGLDLVGSDNDGKVMISYGINDCEAAIVFLDIEKVQKMLLPVEEGTEVVSVMKKRQ</sequence>
<dbReference type="AlphaFoldDB" id="A0AAD3H068"/>
<organism evidence="3 4">
    <name type="scientific">Chaetoceros tenuissimus</name>
    <dbReference type="NCBI Taxonomy" id="426638"/>
    <lineage>
        <taxon>Eukaryota</taxon>
        <taxon>Sar</taxon>
        <taxon>Stramenopiles</taxon>
        <taxon>Ochrophyta</taxon>
        <taxon>Bacillariophyta</taxon>
        <taxon>Coscinodiscophyceae</taxon>
        <taxon>Chaetocerotophycidae</taxon>
        <taxon>Chaetocerotales</taxon>
        <taxon>Chaetocerotaceae</taxon>
        <taxon>Chaetoceros</taxon>
    </lineage>
</organism>
<keyword evidence="4" id="KW-1185">Reference proteome</keyword>
<proteinExistence type="predicted"/>
<name>A0AAD3H068_9STRA</name>
<evidence type="ECO:0000313" key="3">
    <source>
        <dbReference type="EMBL" id="GFH45436.1"/>
    </source>
</evidence>
<gene>
    <name evidence="3" type="ORF">CTEN210_01910</name>
</gene>
<dbReference type="Proteomes" id="UP001054902">
    <property type="component" value="Unassembled WGS sequence"/>
</dbReference>
<evidence type="ECO:0000256" key="1">
    <source>
        <dbReference type="SAM" id="MobiDB-lite"/>
    </source>
</evidence>
<evidence type="ECO:0000256" key="2">
    <source>
        <dbReference type="SAM" id="Phobius"/>
    </source>
</evidence>
<evidence type="ECO:0000313" key="4">
    <source>
        <dbReference type="Proteomes" id="UP001054902"/>
    </source>
</evidence>
<accession>A0AAD3H068</accession>
<comment type="caution">
    <text evidence="3">The sequence shown here is derived from an EMBL/GenBank/DDBJ whole genome shotgun (WGS) entry which is preliminary data.</text>
</comment>
<keyword evidence="2" id="KW-0812">Transmembrane</keyword>
<protein>
    <submittedName>
        <fullName evidence="3">Uncharacterized protein</fullName>
    </submittedName>
</protein>